<dbReference type="EMBL" id="QYUK01000016">
    <property type="protein sequence ID" value="RJF80793.1"/>
    <property type="molecule type" value="Genomic_DNA"/>
</dbReference>
<name>A0A418VUI3_9PROT</name>
<dbReference type="PROSITE" id="PS01174">
    <property type="entry name" value="LIPASE_GDXG_SER"/>
    <property type="match status" value="1"/>
</dbReference>
<dbReference type="AlphaFoldDB" id="A0A418VUI3"/>
<keyword evidence="6" id="KW-1185">Reference proteome</keyword>
<dbReference type="Proteomes" id="UP000284605">
    <property type="component" value="Unassembled WGS sequence"/>
</dbReference>
<reference evidence="5 6" key="1">
    <citation type="submission" date="2018-09" db="EMBL/GenBank/DDBJ databases">
        <authorList>
            <person name="Zhu H."/>
        </authorList>
    </citation>
    <scope>NUCLEOTIDE SEQUENCE [LARGE SCALE GENOMIC DNA]</scope>
    <source>
        <strain evidence="5 6">K1W22B-8</strain>
    </source>
</reference>
<sequence>MASKPRHCRSCCRPCHPRATEPDMLKSFLGRAVRVGVKPILRPNFSVAFQRRWVNGLTAMLPPPRGTKVHRQPMGALPAECLTFGEPAADLAILYLHGGGYNIGSARSYRVVTGRIARAAGVCVYTPDYRLAPEHPHPAALEDALSAYRWLRQQGVRHIALAGDSAGGGLVLATALALRDAGDQRPAALALMSPWTDLATRGETMKTHVKRDPSQSPDGLARWARGYANGLPLDHPLCSPLYADLRGLPPILVHVGSEEILLSDSLRLRERAFAAGVEIQVREFEGLWHDFQLHTGLLREADESLTELGQFLRERLDGCQVRNPA</sequence>
<organism evidence="5 6">
    <name type="scientific">Oleomonas cavernae</name>
    <dbReference type="NCBI Taxonomy" id="2320859"/>
    <lineage>
        <taxon>Bacteria</taxon>
        <taxon>Pseudomonadati</taxon>
        <taxon>Pseudomonadota</taxon>
        <taxon>Alphaproteobacteria</taxon>
        <taxon>Acetobacterales</taxon>
        <taxon>Acetobacteraceae</taxon>
        <taxon>Oleomonas</taxon>
    </lineage>
</organism>
<evidence type="ECO:0000256" key="1">
    <source>
        <dbReference type="ARBA" id="ARBA00010515"/>
    </source>
</evidence>
<gene>
    <name evidence="5" type="ORF">D3874_27300</name>
</gene>
<comment type="caution">
    <text evidence="5">The sequence shown here is derived from an EMBL/GenBank/DDBJ whole genome shotgun (WGS) entry which is preliminary data.</text>
</comment>
<dbReference type="SUPFAM" id="SSF53474">
    <property type="entry name" value="alpha/beta-Hydrolases"/>
    <property type="match status" value="1"/>
</dbReference>
<dbReference type="PANTHER" id="PTHR48081:SF30">
    <property type="entry name" value="ACETYL-HYDROLASE LIPR-RELATED"/>
    <property type="match status" value="1"/>
</dbReference>
<evidence type="ECO:0000256" key="3">
    <source>
        <dbReference type="PROSITE-ProRule" id="PRU10038"/>
    </source>
</evidence>
<protein>
    <submittedName>
        <fullName evidence="5">Alpha/beta hydrolase</fullName>
    </submittedName>
</protein>
<dbReference type="PANTHER" id="PTHR48081">
    <property type="entry name" value="AB HYDROLASE SUPERFAMILY PROTEIN C4A8.06C"/>
    <property type="match status" value="1"/>
</dbReference>
<feature type="active site" evidence="3">
    <location>
        <position position="165"/>
    </location>
</feature>
<dbReference type="InterPro" id="IPR029058">
    <property type="entry name" value="AB_hydrolase_fold"/>
</dbReference>
<feature type="domain" description="Alpha/beta hydrolase fold-3" evidence="4">
    <location>
        <begin position="93"/>
        <end position="292"/>
    </location>
</feature>
<evidence type="ECO:0000256" key="2">
    <source>
        <dbReference type="ARBA" id="ARBA00022801"/>
    </source>
</evidence>
<keyword evidence="2 5" id="KW-0378">Hydrolase</keyword>
<proteinExistence type="inferred from homology"/>
<dbReference type="GO" id="GO:0004806">
    <property type="term" value="F:triacylglycerol lipase activity"/>
    <property type="evidence" value="ECO:0007669"/>
    <property type="project" value="TreeGrafter"/>
</dbReference>
<dbReference type="InterPro" id="IPR050300">
    <property type="entry name" value="GDXG_lipolytic_enzyme"/>
</dbReference>
<evidence type="ECO:0000313" key="6">
    <source>
        <dbReference type="Proteomes" id="UP000284605"/>
    </source>
</evidence>
<accession>A0A418VUI3</accession>
<dbReference type="InterPro" id="IPR033140">
    <property type="entry name" value="Lipase_GDXG_put_SER_AS"/>
</dbReference>
<dbReference type="InterPro" id="IPR013094">
    <property type="entry name" value="AB_hydrolase_3"/>
</dbReference>
<dbReference type="Gene3D" id="3.40.50.1820">
    <property type="entry name" value="alpha/beta hydrolase"/>
    <property type="match status" value="1"/>
</dbReference>
<comment type="similarity">
    <text evidence="1">Belongs to the 'GDXG' lipolytic enzyme family.</text>
</comment>
<dbReference type="Pfam" id="PF07859">
    <property type="entry name" value="Abhydrolase_3"/>
    <property type="match status" value="1"/>
</dbReference>
<evidence type="ECO:0000259" key="4">
    <source>
        <dbReference type="Pfam" id="PF07859"/>
    </source>
</evidence>
<evidence type="ECO:0000313" key="5">
    <source>
        <dbReference type="EMBL" id="RJF80793.1"/>
    </source>
</evidence>